<evidence type="ECO:0000313" key="4">
    <source>
        <dbReference type="Proteomes" id="UP001634394"/>
    </source>
</evidence>
<dbReference type="Pfam" id="PF04970">
    <property type="entry name" value="LRAT"/>
    <property type="match status" value="1"/>
</dbReference>
<dbReference type="EMBL" id="JBJQND010000015">
    <property type="protein sequence ID" value="KAL3853745.1"/>
    <property type="molecule type" value="Genomic_DNA"/>
</dbReference>
<feature type="transmembrane region" description="Helical" evidence="1">
    <location>
        <begin position="303"/>
        <end position="324"/>
    </location>
</feature>
<protein>
    <recommendedName>
        <fullName evidence="2">LRAT domain-containing protein</fullName>
    </recommendedName>
</protein>
<proteinExistence type="predicted"/>
<dbReference type="InterPro" id="IPR007053">
    <property type="entry name" value="LRAT_dom"/>
</dbReference>
<evidence type="ECO:0000259" key="2">
    <source>
        <dbReference type="PROSITE" id="PS51934"/>
    </source>
</evidence>
<reference evidence="3 4" key="1">
    <citation type="submission" date="2024-11" db="EMBL/GenBank/DDBJ databases">
        <title>Chromosome-level genome assembly of the freshwater bivalve Anodonta woodiana.</title>
        <authorList>
            <person name="Chen X."/>
        </authorList>
    </citation>
    <scope>NUCLEOTIDE SEQUENCE [LARGE SCALE GENOMIC DNA]</scope>
    <source>
        <strain evidence="3">MN2024</strain>
        <tissue evidence="3">Gills</tissue>
    </source>
</reference>
<feature type="domain" description="LRAT" evidence="2">
    <location>
        <begin position="24"/>
        <end position="144"/>
    </location>
</feature>
<keyword evidence="1" id="KW-0812">Transmembrane</keyword>
<accession>A0ABD3UWB3</accession>
<keyword evidence="4" id="KW-1185">Reference proteome</keyword>
<dbReference type="PROSITE" id="PS51934">
    <property type="entry name" value="LRAT"/>
    <property type="match status" value="1"/>
</dbReference>
<dbReference type="Gene3D" id="3.90.1720.10">
    <property type="entry name" value="endopeptidase domain like (from Nostoc punctiforme)"/>
    <property type="match status" value="1"/>
</dbReference>
<keyword evidence="1" id="KW-0472">Membrane</keyword>
<organism evidence="3 4">
    <name type="scientific">Sinanodonta woodiana</name>
    <name type="common">Chinese pond mussel</name>
    <name type="synonym">Anodonta woodiana</name>
    <dbReference type="NCBI Taxonomy" id="1069815"/>
    <lineage>
        <taxon>Eukaryota</taxon>
        <taxon>Metazoa</taxon>
        <taxon>Spiralia</taxon>
        <taxon>Lophotrochozoa</taxon>
        <taxon>Mollusca</taxon>
        <taxon>Bivalvia</taxon>
        <taxon>Autobranchia</taxon>
        <taxon>Heteroconchia</taxon>
        <taxon>Palaeoheterodonta</taxon>
        <taxon>Unionida</taxon>
        <taxon>Unionoidea</taxon>
        <taxon>Unionidae</taxon>
        <taxon>Unioninae</taxon>
        <taxon>Sinanodonta</taxon>
    </lineage>
</organism>
<gene>
    <name evidence="3" type="ORF">ACJMK2_017259</name>
</gene>
<evidence type="ECO:0000256" key="1">
    <source>
        <dbReference type="SAM" id="Phobius"/>
    </source>
</evidence>
<comment type="caution">
    <text evidence="3">The sequence shown here is derived from an EMBL/GenBank/DDBJ whole genome shotgun (WGS) entry which is preliminary data.</text>
</comment>
<sequence>MSRQVRQPNLDDFKRNVRRGSHIAIDRKNGSYTHHMLVTEVSNNEIKVIEYGSTFDLPSLASAVFAKYLGIIQEKNIKIDDLFGPNAPSVFLVYCDNYPKTDEDVNSAIERARSRLAEKRYCLTCNNCEHFVTWALTGKSISKQWENASAFCRCKADFMTTLVSELFSDIQLVLQKYLPNKSFNVLSQCLSSLKEKCLQYLPNGVPFDKLRARISSIRELDVLLVILSSLFKMVIFCIEGGHIIGDIIFEVIKIVGHHIKNHISTEDMLRELFKISMSYLLVVALGAYVPAYIPYFIQVLSKSGITALVSCAAGFVFDLFARLFD</sequence>
<dbReference type="AlphaFoldDB" id="A0ABD3UWB3"/>
<evidence type="ECO:0000313" key="3">
    <source>
        <dbReference type="EMBL" id="KAL3853745.1"/>
    </source>
</evidence>
<feature type="transmembrane region" description="Helical" evidence="1">
    <location>
        <begin position="278"/>
        <end position="297"/>
    </location>
</feature>
<dbReference type="Proteomes" id="UP001634394">
    <property type="component" value="Unassembled WGS sequence"/>
</dbReference>
<keyword evidence="1" id="KW-1133">Transmembrane helix</keyword>
<name>A0ABD3UWB3_SINWO</name>